<gene>
    <name evidence="11" type="ORF">J2T15_000135</name>
</gene>
<dbReference type="PROSITE" id="PS01124">
    <property type="entry name" value="HTH_ARAC_FAMILY_2"/>
    <property type="match status" value="1"/>
</dbReference>
<dbReference type="PANTHER" id="PTHR42713:SF3">
    <property type="entry name" value="TRANSCRIPTIONAL REGULATORY PROTEIN HPTR"/>
    <property type="match status" value="1"/>
</dbReference>
<dbReference type="InterPro" id="IPR018060">
    <property type="entry name" value="HTH_AraC"/>
</dbReference>
<evidence type="ECO:0000256" key="7">
    <source>
        <dbReference type="ARBA" id="ARBA00023163"/>
    </source>
</evidence>
<comment type="subcellular location">
    <subcellularLocation>
        <location evidence="1">Cytoplasm</location>
    </subcellularLocation>
</comment>
<evidence type="ECO:0000256" key="5">
    <source>
        <dbReference type="ARBA" id="ARBA00023015"/>
    </source>
</evidence>
<dbReference type="InterPro" id="IPR018062">
    <property type="entry name" value="HTH_AraC-typ_CS"/>
</dbReference>
<evidence type="ECO:0000256" key="2">
    <source>
        <dbReference type="ARBA" id="ARBA00022490"/>
    </source>
</evidence>
<dbReference type="EMBL" id="JAUSSU010000001">
    <property type="protein sequence ID" value="MDQ0110719.1"/>
    <property type="molecule type" value="Genomic_DNA"/>
</dbReference>
<dbReference type="Gene3D" id="1.10.10.60">
    <property type="entry name" value="Homeodomain-like"/>
    <property type="match status" value="2"/>
</dbReference>
<keyword evidence="6" id="KW-0238">DNA-binding</keyword>
<dbReference type="InterPro" id="IPR001789">
    <property type="entry name" value="Sig_transdc_resp-reg_receiver"/>
</dbReference>
<evidence type="ECO:0000256" key="4">
    <source>
        <dbReference type="ARBA" id="ARBA00023012"/>
    </source>
</evidence>
<organism evidence="11 12">
    <name type="scientific">Paenibacillus harenae</name>
    <dbReference type="NCBI Taxonomy" id="306543"/>
    <lineage>
        <taxon>Bacteria</taxon>
        <taxon>Bacillati</taxon>
        <taxon>Bacillota</taxon>
        <taxon>Bacilli</taxon>
        <taxon>Bacillales</taxon>
        <taxon>Paenibacillaceae</taxon>
        <taxon>Paenibacillus</taxon>
    </lineage>
</organism>
<evidence type="ECO:0000256" key="3">
    <source>
        <dbReference type="ARBA" id="ARBA00022553"/>
    </source>
</evidence>
<comment type="caution">
    <text evidence="11">The sequence shown here is derived from an EMBL/GenBank/DDBJ whole genome shotgun (WGS) entry which is preliminary data.</text>
</comment>
<dbReference type="CDD" id="cd17536">
    <property type="entry name" value="REC_YesN-like"/>
    <property type="match status" value="1"/>
</dbReference>
<dbReference type="InterPro" id="IPR009057">
    <property type="entry name" value="Homeodomain-like_sf"/>
</dbReference>
<dbReference type="InterPro" id="IPR011006">
    <property type="entry name" value="CheY-like_superfamily"/>
</dbReference>
<keyword evidence="2" id="KW-0963">Cytoplasm</keyword>
<dbReference type="Gene3D" id="3.40.50.2300">
    <property type="match status" value="1"/>
</dbReference>
<dbReference type="SUPFAM" id="SSF46689">
    <property type="entry name" value="Homeodomain-like"/>
    <property type="match status" value="2"/>
</dbReference>
<dbReference type="Proteomes" id="UP001229346">
    <property type="component" value="Unassembled WGS sequence"/>
</dbReference>
<evidence type="ECO:0000256" key="8">
    <source>
        <dbReference type="PROSITE-ProRule" id="PRU00169"/>
    </source>
</evidence>
<sequence>MIRAIVVDDERLVRKGFIALFDWASFGIVIVGEAADGKAALELLEQTEVDLLFTDITMPRLSGFELISQVRQRYPRVRSVVLTCHHEFDYVQEALRQGAIDYIVKTLLEPESADEVMSRIVARLEWEIGSLGERLLGAEEEKLQSLDALLFYPRLREESSNELLRLTIVKRNPLLAVKQMWLVPIMHAMSRAEANRELAHSLSNRWQPVWIAGLYGQPLEEVKLVLAESVEDELFYKLRSADEPLELRYDDLQAVGARRLKGQGAGGVLEPSELLDLKWMLIARDWENFIGKIEQLRPSSGCVAAFGERLCAEWRGLLLKESESLAMRSDIRRNQTWADWRLWLRRFSDHAQRRMMELGFSKEVMLCLIRAIVYMRQHSSGKLSQADVADYVKMSRSYFSQCFAKFAGEPFGVMLRRMRIERAKTLLLETDTPVYEIAFAIGFEDDKYFSKLFRELVGRLPSEYRADGALNGTRL</sequence>
<evidence type="ECO:0000259" key="9">
    <source>
        <dbReference type="PROSITE" id="PS01124"/>
    </source>
</evidence>
<dbReference type="PROSITE" id="PS50110">
    <property type="entry name" value="RESPONSE_REGULATORY"/>
    <property type="match status" value="1"/>
</dbReference>
<dbReference type="SMART" id="SM00448">
    <property type="entry name" value="REC"/>
    <property type="match status" value="1"/>
</dbReference>
<dbReference type="InterPro" id="IPR020449">
    <property type="entry name" value="Tscrpt_reg_AraC-type_HTH"/>
</dbReference>
<evidence type="ECO:0000259" key="10">
    <source>
        <dbReference type="PROSITE" id="PS50110"/>
    </source>
</evidence>
<keyword evidence="4" id="KW-0902">Two-component regulatory system</keyword>
<keyword evidence="5" id="KW-0805">Transcription regulation</keyword>
<feature type="domain" description="Response regulatory" evidence="10">
    <location>
        <begin position="3"/>
        <end position="120"/>
    </location>
</feature>
<dbReference type="PROSITE" id="PS00041">
    <property type="entry name" value="HTH_ARAC_FAMILY_1"/>
    <property type="match status" value="1"/>
</dbReference>
<dbReference type="RefSeq" id="WP_307200041.1">
    <property type="nucleotide sequence ID" value="NZ_JAUSSU010000001.1"/>
</dbReference>
<proteinExistence type="predicted"/>
<dbReference type="Pfam" id="PF12833">
    <property type="entry name" value="HTH_18"/>
    <property type="match status" value="1"/>
</dbReference>
<keyword evidence="3 8" id="KW-0597">Phosphoprotein</keyword>
<evidence type="ECO:0000256" key="1">
    <source>
        <dbReference type="ARBA" id="ARBA00004496"/>
    </source>
</evidence>
<dbReference type="PANTHER" id="PTHR42713">
    <property type="entry name" value="HISTIDINE KINASE-RELATED"/>
    <property type="match status" value="1"/>
</dbReference>
<dbReference type="SMART" id="SM00342">
    <property type="entry name" value="HTH_ARAC"/>
    <property type="match status" value="1"/>
</dbReference>
<keyword evidence="12" id="KW-1185">Reference proteome</keyword>
<feature type="domain" description="HTH araC/xylS-type" evidence="9">
    <location>
        <begin position="369"/>
        <end position="467"/>
    </location>
</feature>
<protein>
    <submittedName>
        <fullName evidence="11">Two-component system response regulator YesN</fullName>
    </submittedName>
</protein>
<evidence type="ECO:0000313" key="11">
    <source>
        <dbReference type="EMBL" id="MDQ0110719.1"/>
    </source>
</evidence>
<feature type="modified residue" description="4-aspartylphosphate" evidence="8">
    <location>
        <position position="55"/>
    </location>
</feature>
<accession>A0ABT9TTQ6</accession>
<name>A0ABT9TTQ6_PAEHA</name>
<dbReference type="PRINTS" id="PR00032">
    <property type="entry name" value="HTHARAC"/>
</dbReference>
<evidence type="ECO:0000313" key="12">
    <source>
        <dbReference type="Proteomes" id="UP001229346"/>
    </source>
</evidence>
<reference evidence="11 12" key="1">
    <citation type="submission" date="2023-07" db="EMBL/GenBank/DDBJ databases">
        <title>Sorghum-associated microbial communities from plants grown in Nebraska, USA.</title>
        <authorList>
            <person name="Schachtman D."/>
        </authorList>
    </citation>
    <scope>NUCLEOTIDE SEQUENCE [LARGE SCALE GENOMIC DNA]</scope>
    <source>
        <strain evidence="11 12">CC482</strain>
    </source>
</reference>
<dbReference type="SUPFAM" id="SSF52172">
    <property type="entry name" value="CheY-like"/>
    <property type="match status" value="1"/>
</dbReference>
<evidence type="ECO:0000256" key="6">
    <source>
        <dbReference type="ARBA" id="ARBA00023125"/>
    </source>
</evidence>
<keyword evidence="7" id="KW-0804">Transcription</keyword>
<dbReference type="Pfam" id="PF00072">
    <property type="entry name" value="Response_reg"/>
    <property type="match status" value="1"/>
</dbReference>
<dbReference type="InterPro" id="IPR051552">
    <property type="entry name" value="HptR"/>
</dbReference>